<keyword evidence="3 4" id="KW-0448">Lipopolysaccharide biosynthesis</keyword>
<dbReference type="HAMAP" id="MF_00057">
    <property type="entry name" value="KdsB"/>
    <property type="match status" value="1"/>
</dbReference>
<dbReference type="UniPathway" id="UPA00358">
    <property type="reaction ID" value="UER00476"/>
</dbReference>
<dbReference type="CDD" id="cd02517">
    <property type="entry name" value="CMP-KDO-Synthetase"/>
    <property type="match status" value="1"/>
</dbReference>
<dbReference type="SUPFAM" id="SSF53448">
    <property type="entry name" value="Nucleotide-diphospho-sugar transferases"/>
    <property type="match status" value="1"/>
</dbReference>
<dbReference type="Gene3D" id="3.90.550.10">
    <property type="entry name" value="Spore Coat Polysaccharide Biosynthesis Protein SpsA, Chain A"/>
    <property type="match status" value="1"/>
</dbReference>
<comment type="similarity">
    <text evidence="4">Belongs to the KdsB family.</text>
</comment>
<dbReference type="InterPro" id="IPR003329">
    <property type="entry name" value="Cytidylyl_trans"/>
</dbReference>
<dbReference type="InterPro" id="IPR029044">
    <property type="entry name" value="Nucleotide-diphossugar_trans"/>
</dbReference>
<accession>A0A0J1CTD7</accession>
<evidence type="ECO:0000256" key="3">
    <source>
        <dbReference type="ARBA" id="ARBA00022985"/>
    </source>
</evidence>
<keyword evidence="2 4" id="KW-0548">Nucleotidyltransferase</keyword>
<dbReference type="Pfam" id="PF02348">
    <property type="entry name" value="CTP_transf_3"/>
    <property type="match status" value="1"/>
</dbReference>
<dbReference type="Proteomes" id="UP000035963">
    <property type="component" value="Unassembled WGS sequence"/>
</dbReference>
<proteinExistence type="inferred from homology"/>
<dbReference type="AlphaFoldDB" id="A0A0J1CTD7"/>
<dbReference type="RefSeq" id="WP_047849364.1">
    <property type="nucleotide sequence ID" value="NZ_AEJF01000144.1"/>
</dbReference>
<dbReference type="InterPro" id="IPR004528">
    <property type="entry name" value="KdsB"/>
</dbReference>
<evidence type="ECO:0000313" key="6">
    <source>
        <dbReference type="Proteomes" id="UP000035963"/>
    </source>
</evidence>
<dbReference type="GO" id="GO:0008690">
    <property type="term" value="F:3-deoxy-manno-octulosonate cytidylyltransferase activity"/>
    <property type="evidence" value="ECO:0007669"/>
    <property type="project" value="UniProtKB-UniRule"/>
</dbReference>
<evidence type="ECO:0000256" key="1">
    <source>
        <dbReference type="ARBA" id="ARBA00022679"/>
    </source>
</evidence>
<name>A0A0J1CTD7_9BURK</name>
<dbReference type="GO" id="GO:0005829">
    <property type="term" value="C:cytosol"/>
    <property type="evidence" value="ECO:0007669"/>
    <property type="project" value="TreeGrafter"/>
</dbReference>
<comment type="pathway">
    <text evidence="4">Nucleotide-sugar biosynthesis; CMP-3-deoxy-D-manno-octulosonate biosynthesis; CMP-3-deoxy-D-manno-octulosonate from 3-deoxy-D-manno-octulosonate and CTP: step 1/1.</text>
</comment>
<comment type="caution">
    <text evidence="5">The sequence shown here is derived from an EMBL/GenBank/DDBJ whole genome shotgun (WGS) entry which is preliminary data.</text>
</comment>
<evidence type="ECO:0000256" key="2">
    <source>
        <dbReference type="ARBA" id="ARBA00022695"/>
    </source>
</evidence>
<reference evidence="5 6" key="1">
    <citation type="journal article" date="2015" name="Genome Announc.">
        <title>Draft Genome Sequence of Burkholderia sp. Strain PML1(12), an Ectomycorrhizosphere-Inhabiting Bacterium with Effective Mineral-Weathering Ability.</title>
        <authorList>
            <person name="Uroz S."/>
            <person name="Oger P."/>
        </authorList>
    </citation>
    <scope>NUCLEOTIDE SEQUENCE [LARGE SCALE GENOMIC DNA]</scope>
    <source>
        <strain evidence="6">PML1(12)</strain>
    </source>
</reference>
<dbReference type="EC" id="2.7.7.38" evidence="4"/>
<organism evidence="5 6">
    <name type="scientific">Caballeronia mineralivorans PML1(12)</name>
    <dbReference type="NCBI Taxonomy" id="908627"/>
    <lineage>
        <taxon>Bacteria</taxon>
        <taxon>Pseudomonadati</taxon>
        <taxon>Pseudomonadota</taxon>
        <taxon>Betaproteobacteria</taxon>
        <taxon>Burkholderiales</taxon>
        <taxon>Burkholderiaceae</taxon>
        <taxon>Caballeronia</taxon>
    </lineage>
</organism>
<keyword evidence="1 4" id="KW-0808">Transferase</keyword>
<sequence>MTSGNDRPRVHVVIPARYGSTRLPAKPLIELAGVPMIVRVYRRVRAALDALDADTNVIVAIDDERIAAVLDAYNVPALLTDPEHRSGTDRSAEVAERLGWHADDLIVNVQGDEPLLPSALLTAFIAFCNDDPQLRMATVAALVTDAAHLHDPNIVKLVVNAAGDAALFSRSPIPFCRDVPTGQWPLPAFLRHIGIYAYRRSVIGTLAQEPMCELEQREKLEQLRAIWLGIPIKVMTWPEAPPHGVDTWDDVKRVSDFLIASNGACS</sequence>
<evidence type="ECO:0000256" key="4">
    <source>
        <dbReference type="HAMAP-Rule" id="MF_00057"/>
    </source>
</evidence>
<dbReference type="NCBIfam" id="NF003952">
    <property type="entry name" value="PRK05450.1-5"/>
    <property type="match status" value="1"/>
</dbReference>
<keyword evidence="6" id="KW-1185">Reference proteome</keyword>
<dbReference type="GO" id="GO:0009103">
    <property type="term" value="P:lipopolysaccharide biosynthetic process"/>
    <property type="evidence" value="ECO:0007669"/>
    <property type="project" value="UniProtKB-UniRule"/>
</dbReference>
<protein>
    <recommendedName>
        <fullName evidence="4">3-deoxy-manno-octulosonate cytidylyltransferase</fullName>
        <ecNumber evidence="4">2.7.7.38</ecNumber>
    </recommendedName>
    <alternativeName>
        <fullName evidence="4">CMP-2-keto-3-deoxyoctulosonic acid synthase</fullName>
        <shortName evidence="4">CKS</shortName>
        <shortName evidence="4">CMP-KDO synthase</shortName>
    </alternativeName>
</protein>
<comment type="function">
    <text evidence="4">Activates KDO (a required 8-carbon sugar) for incorporation into bacterial lipopolysaccharide in Gram-negative bacteria.</text>
</comment>
<dbReference type="PATRIC" id="fig|908627.4.peg.5532"/>
<dbReference type="GO" id="GO:0033468">
    <property type="term" value="P:CMP-keto-3-deoxy-D-manno-octulosonic acid biosynthetic process"/>
    <property type="evidence" value="ECO:0007669"/>
    <property type="project" value="UniProtKB-UniRule"/>
</dbReference>
<evidence type="ECO:0000313" key="5">
    <source>
        <dbReference type="EMBL" id="KLU23556.1"/>
    </source>
</evidence>
<comment type="subcellular location">
    <subcellularLocation>
        <location evidence="4">Cytoplasm</location>
    </subcellularLocation>
</comment>
<dbReference type="NCBIfam" id="TIGR00466">
    <property type="entry name" value="kdsB"/>
    <property type="match status" value="1"/>
</dbReference>
<keyword evidence="4" id="KW-0963">Cytoplasm</keyword>
<dbReference type="PANTHER" id="PTHR42866">
    <property type="entry name" value="3-DEOXY-MANNO-OCTULOSONATE CYTIDYLYLTRANSFERASE"/>
    <property type="match status" value="1"/>
</dbReference>
<dbReference type="OrthoDB" id="9815559at2"/>
<gene>
    <name evidence="4" type="primary">kdsB</name>
    <name evidence="5" type="ORF">EOS_24785</name>
</gene>
<dbReference type="PANTHER" id="PTHR42866:SF2">
    <property type="entry name" value="3-DEOXY-MANNO-OCTULOSONATE CYTIDYLYLTRANSFERASE, MITOCHONDRIAL"/>
    <property type="match status" value="1"/>
</dbReference>
<dbReference type="EMBL" id="AEJF01000144">
    <property type="protein sequence ID" value="KLU23556.1"/>
    <property type="molecule type" value="Genomic_DNA"/>
</dbReference>
<comment type="catalytic activity">
    <reaction evidence="4">
        <text>3-deoxy-alpha-D-manno-oct-2-ulosonate + CTP = CMP-3-deoxy-beta-D-manno-octulosonate + diphosphate</text>
        <dbReference type="Rhea" id="RHEA:23448"/>
        <dbReference type="ChEBI" id="CHEBI:33019"/>
        <dbReference type="ChEBI" id="CHEBI:37563"/>
        <dbReference type="ChEBI" id="CHEBI:85986"/>
        <dbReference type="ChEBI" id="CHEBI:85987"/>
        <dbReference type="EC" id="2.7.7.38"/>
    </reaction>
</comment>